<gene>
    <name evidence="1" type="ORF">H1P_3560007</name>
</gene>
<dbReference type="AlphaFoldDB" id="A0A563VWM2"/>
<sequence length="55" mass="6371">MHQLTTINDAINRINLKYNTLVEVNQKSKQIEQIGLQNIQEQLAELVQITKNNHS</sequence>
<keyword evidence="2" id="KW-1185">Reference proteome</keyword>
<name>A0A563VWM2_9CYAN</name>
<dbReference type="EMBL" id="CAACVJ010000286">
    <property type="protein sequence ID" value="VEP15653.1"/>
    <property type="molecule type" value="Genomic_DNA"/>
</dbReference>
<reference evidence="1 2" key="1">
    <citation type="submission" date="2019-01" db="EMBL/GenBank/DDBJ databases">
        <authorList>
            <person name="Brito A."/>
        </authorList>
    </citation>
    <scope>NUCLEOTIDE SEQUENCE [LARGE SCALE GENOMIC DNA]</scope>
    <source>
        <strain evidence="1">1</strain>
    </source>
</reference>
<protein>
    <submittedName>
        <fullName evidence="1">Uncharacterized protein</fullName>
    </submittedName>
</protein>
<organism evidence="1 2">
    <name type="scientific">Hyella patelloides LEGE 07179</name>
    <dbReference type="NCBI Taxonomy" id="945734"/>
    <lineage>
        <taxon>Bacteria</taxon>
        <taxon>Bacillati</taxon>
        <taxon>Cyanobacteriota</taxon>
        <taxon>Cyanophyceae</taxon>
        <taxon>Pleurocapsales</taxon>
        <taxon>Hyellaceae</taxon>
        <taxon>Hyella</taxon>
    </lineage>
</organism>
<dbReference type="Proteomes" id="UP000320055">
    <property type="component" value="Unassembled WGS sequence"/>
</dbReference>
<evidence type="ECO:0000313" key="1">
    <source>
        <dbReference type="EMBL" id="VEP15653.1"/>
    </source>
</evidence>
<proteinExistence type="predicted"/>
<accession>A0A563VWM2</accession>
<evidence type="ECO:0000313" key="2">
    <source>
        <dbReference type="Proteomes" id="UP000320055"/>
    </source>
</evidence>